<sequence length="529" mass="58315">MQAHRNAHKKKSALLANWDPTYPGEKINFYRDFIQRHAPYSISWFQSARHGHRDDNLHREATGAGILFDGNAMADKLVAPLEDGSISIWDASATSEQRGSMVARTPIGLLPERGADLDQDTRLTQSQAIMTETGAVECVSIDSRLKKGYFAVRNVLNEVDLETLRVVSRTPYPFPITALSEAHHSTPLTVGTNWTVHLHDTRKPPSVPPAARTELIGGTASFSRLETGDFGGHVSLSQPGALSILHLPTTREWDGNGDIWVAGRFTSMLNFDRRFFPRLRGTVHSGARLSCLTAVPHPFVSHELRLGRPYSSPSLLREAKSIAGHTLIAAGEYKGKGSIELYGLSADPTRSINSSDNRTTRNNHACYQNRQTASSSKLLAVAPHGTRLVFSDGDGVMKWVERDGSTPVRDFNINHEPHNSTPPILSQRSEAGWGDIVQKIMPTVSTSLQREAVDVPLGEDNIIIWTGDGKLGMVGFGRSPAFDADALEGVAEEQEAAEMRTKEREYGAEMRKALEQQARELRWLRGYGL</sequence>
<dbReference type="OrthoDB" id="3219396at2759"/>
<dbReference type="SUPFAM" id="SSF82171">
    <property type="entry name" value="DPP6 N-terminal domain-like"/>
    <property type="match status" value="1"/>
</dbReference>
<evidence type="ECO:0000256" key="1">
    <source>
        <dbReference type="SAM" id="MobiDB-lite"/>
    </source>
</evidence>
<dbReference type="EMBL" id="ML996132">
    <property type="protein sequence ID" value="KAF2735725.1"/>
    <property type="molecule type" value="Genomic_DNA"/>
</dbReference>
<name>A0A9P4R085_9PLEO</name>
<dbReference type="PANTHER" id="PTHR13252">
    <property type="entry name" value="F-BOX ONLY PROTEIN 28"/>
    <property type="match status" value="1"/>
</dbReference>
<comment type="caution">
    <text evidence="2">The sequence shown here is derived from an EMBL/GenBank/DDBJ whole genome shotgun (WGS) entry which is preliminary data.</text>
</comment>
<proteinExistence type="predicted"/>
<evidence type="ECO:0000313" key="3">
    <source>
        <dbReference type="Proteomes" id="UP000799444"/>
    </source>
</evidence>
<accession>A0A9P4R085</accession>
<keyword evidence="3" id="KW-1185">Reference proteome</keyword>
<gene>
    <name evidence="2" type="ORF">EJ04DRAFT_511522</name>
</gene>
<dbReference type="Proteomes" id="UP000799444">
    <property type="component" value="Unassembled WGS sequence"/>
</dbReference>
<evidence type="ECO:0000313" key="2">
    <source>
        <dbReference type="EMBL" id="KAF2735725.1"/>
    </source>
</evidence>
<dbReference type="PANTHER" id="PTHR13252:SF9">
    <property type="entry name" value="F-BOX ONLY PROTEIN 28"/>
    <property type="match status" value="1"/>
</dbReference>
<feature type="region of interest" description="Disordered" evidence="1">
    <location>
        <begin position="408"/>
        <end position="427"/>
    </location>
</feature>
<dbReference type="InterPro" id="IPR039719">
    <property type="entry name" value="FBXO28"/>
</dbReference>
<dbReference type="GO" id="GO:0000209">
    <property type="term" value="P:protein polyubiquitination"/>
    <property type="evidence" value="ECO:0007669"/>
    <property type="project" value="TreeGrafter"/>
</dbReference>
<organism evidence="2 3">
    <name type="scientific">Polyplosphaeria fusca</name>
    <dbReference type="NCBI Taxonomy" id="682080"/>
    <lineage>
        <taxon>Eukaryota</taxon>
        <taxon>Fungi</taxon>
        <taxon>Dikarya</taxon>
        <taxon>Ascomycota</taxon>
        <taxon>Pezizomycotina</taxon>
        <taxon>Dothideomycetes</taxon>
        <taxon>Pleosporomycetidae</taxon>
        <taxon>Pleosporales</taxon>
        <taxon>Tetraplosphaeriaceae</taxon>
        <taxon>Polyplosphaeria</taxon>
    </lineage>
</organism>
<reference evidence="2" key="1">
    <citation type="journal article" date="2020" name="Stud. Mycol.">
        <title>101 Dothideomycetes genomes: a test case for predicting lifestyles and emergence of pathogens.</title>
        <authorList>
            <person name="Haridas S."/>
            <person name="Albert R."/>
            <person name="Binder M."/>
            <person name="Bloem J."/>
            <person name="Labutti K."/>
            <person name="Salamov A."/>
            <person name="Andreopoulos B."/>
            <person name="Baker S."/>
            <person name="Barry K."/>
            <person name="Bills G."/>
            <person name="Bluhm B."/>
            <person name="Cannon C."/>
            <person name="Castanera R."/>
            <person name="Culley D."/>
            <person name="Daum C."/>
            <person name="Ezra D."/>
            <person name="Gonzalez J."/>
            <person name="Henrissat B."/>
            <person name="Kuo A."/>
            <person name="Liang C."/>
            <person name="Lipzen A."/>
            <person name="Lutzoni F."/>
            <person name="Magnuson J."/>
            <person name="Mondo S."/>
            <person name="Nolan M."/>
            <person name="Ohm R."/>
            <person name="Pangilinan J."/>
            <person name="Park H.-J."/>
            <person name="Ramirez L."/>
            <person name="Alfaro M."/>
            <person name="Sun H."/>
            <person name="Tritt A."/>
            <person name="Yoshinaga Y."/>
            <person name="Zwiers L.-H."/>
            <person name="Turgeon B."/>
            <person name="Goodwin S."/>
            <person name="Spatafora J."/>
            <person name="Crous P."/>
            <person name="Grigoriev I."/>
        </authorList>
    </citation>
    <scope>NUCLEOTIDE SEQUENCE</scope>
    <source>
        <strain evidence="2">CBS 125425</strain>
    </source>
</reference>
<dbReference type="AlphaFoldDB" id="A0A9P4R085"/>
<evidence type="ECO:0008006" key="4">
    <source>
        <dbReference type="Google" id="ProtNLM"/>
    </source>
</evidence>
<protein>
    <recommendedName>
        <fullName evidence="4">F-box domain-containing protein</fullName>
    </recommendedName>
</protein>